<reference evidence="1" key="1">
    <citation type="submission" date="2018-05" db="EMBL/GenBank/DDBJ databases">
        <authorList>
            <person name="Lanie J.A."/>
            <person name="Ng W.-L."/>
            <person name="Kazmierczak K.M."/>
            <person name="Andrzejewski T.M."/>
            <person name="Davidsen T.M."/>
            <person name="Wayne K.J."/>
            <person name="Tettelin H."/>
            <person name="Glass J.I."/>
            <person name="Rusch D."/>
            <person name="Podicherti R."/>
            <person name="Tsui H.-C.T."/>
            <person name="Winkler M.E."/>
        </authorList>
    </citation>
    <scope>NUCLEOTIDE SEQUENCE</scope>
</reference>
<dbReference type="EMBL" id="UINC01216959">
    <property type="protein sequence ID" value="SVE43337.1"/>
    <property type="molecule type" value="Genomic_DNA"/>
</dbReference>
<protein>
    <submittedName>
        <fullName evidence="1">Uncharacterized protein</fullName>
    </submittedName>
</protein>
<sequence length="161" mass="17924">MLKNFSDINMSIEIKEGNILRTVSVQKNILAQAELEDSFPQDFAIYELNRFLGAVSLFDDPEFRFNGKSANIGTTKHSVDYVYCDPSMIVTPPENNITFPEPEVKFVLSQDALSQIMKASNVLGTPEIAIEGGPHPNDVIRLKALDVNNDSTDTFKVVLDE</sequence>
<feature type="non-terminal residue" evidence="1">
    <location>
        <position position="161"/>
    </location>
</feature>
<proteinExistence type="predicted"/>
<dbReference type="AlphaFoldDB" id="A0A383DFS3"/>
<name>A0A383DFS3_9ZZZZ</name>
<evidence type="ECO:0000313" key="1">
    <source>
        <dbReference type="EMBL" id="SVE43337.1"/>
    </source>
</evidence>
<gene>
    <name evidence="1" type="ORF">METZ01_LOCUS496191</name>
</gene>
<dbReference type="SUPFAM" id="SSF55979">
    <property type="entry name" value="DNA clamp"/>
    <property type="match status" value="1"/>
</dbReference>
<organism evidence="1">
    <name type="scientific">marine metagenome</name>
    <dbReference type="NCBI Taxonomy" id="408172"/>
    <lineage>
        <taxon>unclassified sequences</taxon>
        <taxon>metagenomes</taxon>
        <taxon>ecological metagenomes</taxon>
    </lineage>
</organism>
<dbReference type="InterPro" id="IPR046938">
    <property type="entry name" value="DNA_clamp_sf"/>
</dbReference>
<accession>A0A383DFS3</accession>
<dbReference type="Gene3D" id="3.70.10.10">
    <property type="match status" value="1"/>
</dbReference>